<dbReference type="InterPro" id="IPR051410">
    <property type="entry name" value="Ferric/Cupric_Reductase"/>
</dbReference>
<evidence type="ECO:0000256" key="6">
    <source>
        <dbReference type="ARBA" id="ARBA00022692"/>
    </source>
</evidence>
<feature type="transmembrane region" description="Helical" evidence="15">
    <location>
        <begin position="285"/>
        <end position="301"/>
    </location>
</feature>
<proteinExistence type="inferred from homology"/>
<keyword evidence="9" id="KW-0560">Oxidoreductase</keyword>
<dbReference type="Pfam" id="PF08030">
    <property type="entry name" value="NAD_binding_6"/>
    <property type="match status" value="1"/>
</dbReference>
<dbReference type="Pfam" id="PF08022">
    <property type="entry name" value="FAD_binding_8"/>
    <property type="match status" value="1"/>
</dbReference>
<evidence type="ECO:0000256" key="8">
    <source>
        <dbReference type="ARBA" id="ARBA00022989"/>
    </source>
</evidence>
<comment type="similarity">
    <text evidence="2">Belongs to the ferric reductase (FRE) family.</text>
</comment>
<keyword evidence="11 15" id="KW-0472">Membrane</keyword>
<evidence type="ECO:0000256" key="5">
    <source>
        <dbReference type="ARBA" id="ARBA00022475"/>
    </source>
</evidence>
<dbReference type="InterPro" id="IPR000778">
    <property type="entry name" value="Cyt_b245_heavy_chain"/>
</dbReference>
<dbReference type="Pfam" id="PF01794">
    <property type="entry name" value="Ferric_reduct"/>
    <property type="match status" value="1"/>
</dbReference>
<feature type="transmembrane region" description="Helical" evidence="15">
    <location>
        <begin position="313"/>
        <end position="331"/>
    </location>
</feature>
<evidence type="ECO:0000313" key="19">
    <source>
        <dbReference type="Proteomes" id="UP000235392"/>
    </source>
</evidence>
<evidence type="ECO:0000256" key="7">
    <source>
        <dbReference type="ARBA" id="ARBA00022982"/>
    </source>
</evidence>
<evidence type="ECO:0000256" key="15">
    <source>
        <dbReference type="SAM" id="Phobius"/>
    </source>
</evidence>
<dbReference type="EMBL" id="PGCI01000619">
    <property type="protein sequence ID" value="PLW23983.1"/>
    <property type="molecule type" value="Genomic_DNA"/>
</dbReference>
<dbReference type="PROSITE" id="PS51384">
    <property type="entry name" value="FAD_FR"/>
    <property type="match status" value="1"/>
</dbReference>
<dbReference type="GO" id="GO:0005886">
    <property type="term" value="C:plasma membrane"/>
    <property type="evidence" value="ECO:0007669"/>
    <property type="project" value="UniProtKB-SubCell"/>
</dbReference>
<evidence type="ECO:0000256" key="11">
    <source>
        <dbReference type="ARBA" id="ARBA00023136"/>
    </source>
</evidence>
<dbReference type="GO" id="GO:0052851">
    <property type="term" value="F:ferric-chelate reductase (NADPH) activity"/>
    <property type="evidence" value="ECO:0007669"/>
    <property type="project" value="UniProtKB-EC"/>
</dbReference>
<feature type="transmembrane region" description="Helical" evidence="15">
    <location>
        <begin position="343"/>
        <end position="363"/>
    </location>
</feature>
<organism evidence="18 19">
    <name type="scientific">Puccinia coronata f. sp. avenae</name>
    <dbReference type="NCBI Taxonomy" id="200324"/>
    <lineage>
        <taxon>Eukaryota</taxon>
        <taxon>Fungi</taxon>
        <taxon>Dikarya</taxon>
        <taxon>Basidiomycota</taxon>
        <taxon>Pucciniomycotina</taxon>
        <taxon>Pucciniomycetes</taxon>
        <taxon>Pucciniales</taxon>
        <taxon>Pucciniaceae</taxon>
        <taxon>Puccinia</taxon>
    </lineage>
</organism>
<dbReference type="InterPro" id="IPR013112">
    <property type="entry name" value="FAD-bd_8"/>
</dbReference>
<feature type="transmembrane region" description="Helical" evidence="15">
    <location>
        <begin position="124"/>
        <end position="144"/>
    </location>
</feature>
<comment type="catalytic activity">
    <reaction evidence="13">
        <text>2 a Fe(II)-siderophore + NADP(+) + H(+) = 2 a Fe(III)-siderophore + NADPH</text>
        <dbReference type="Rhea" id="RHEA:28795"/>
        <dbReference type="Rhea" id="RHEA-COMP:11342"/>
        <dbReference type="Rhea" id="RHEA-COMP:11344"/>
        <dbReference type="ChEBI" id="CHEBI:15378"/>
        <dbReference type="ChEBI" id="CHEBI:29033"/>
        <dbReference type="ChEBI" id="CHEBI:29034"/>
        <dbReference type="ChEBI" id="CHEBI:57783"/>
        <dbReference type="ChEBI" id="CHEBI:58349"/>
        <dbReference type="EC" id="1.16.1.9"/>
    </reaction>
</comment>
<dbReference type="AlphaFoldDB" id="A0A2N5VLP8"/>
<dbReference type="GO" id="GO:0015677">
    <property type="term" value="P:copper ion import"/>
    <property type="evidence" value="ECO:0007669"/>
    <property type="project" value="TreeGrafter"/>
</dbReference>
<dbReference type="InterPro" id="IPR013121">
    <property type="entry name" value="Fe_red_NAD-bd_6"/>
</dbReference>
<evidence type="ECO:0000256" key="4">
    <source>
        <dbReference type="ARBA" id="ARBA00022448"/>
    </source>
</evidence>
<dbReference type="EC" id="1.16.1.9" evidence="3"/>
<dbReference type="SUPFAM" id="SSF52343">
    <property type="entry name" value="Ferredoxin reductase-like, C-terminal NADP-linked domain"/>
    <property type="match status" value="1"/>
</dbReference>
<evidence type="ECO:0000256" key="12">
    <source>
        <dbReference type="ARBA" id="ARBA00023180"/>
    </source>
</evidence>
<evidence type="ECO:0000256" key="10">
    <source>
        <dbReference type="ARBA" id="ARBA00023065"/>
    </source>
</evidence>
<feature type="transmembrane region" description="Helical" evidence="15">
    <location>
        <begin position="369"/>
        <end position="389"/>
    </location>
</feature>
<dbReference type="InterPro" id="IPR013130">
    <property type="entry name" value="Fe3_Rdtase_TM_dom"/>
</dbReference>
<name>A0A2N5VLP8_9BASI</name>
<dbReference type="FunFam" id="3.40.50.80:FF:000116">
    <property type="entry name" value="Uncharacterized protein"/>
    <property type="match status" value="1"/>
</dbReference>
<keyword evidence="12" id="KW-0325">Glycoprotein</keyword>
<dbReference type="InterPro" id="IPR039261">
    <property type="entry name" value="FNR_nucleotide-bd"/>
</dbReference>
<accession>A0A2N5VLP8</accession>
<gene>
    <name evidence="18" type="ORF">PCASD_01161</name>
    <name evidence="17" type="ORF">PCASD_11009</name>
</gene>
<protein>
    <recommendedName>
        <fullName evidence="3">ferric-chelate reductase (NADPH)</fullName>
        <ecNumber evidence="3">1.16.1.9</ecNumber>
    </recommendedName>
</protein>
<evidence type="ECO:0000256" key="13">
    <source>
        <dbReference type="ARBA" id="ARBA00048483"/>
    </source>
</evidence>
<dbReference type="Proteomes" id="UP000235392">
    <property type="component" value="Unassembled WGS sequence"/>
</dbReference>
<comment type="caution">
    <text evidence="18">The sequence shown here is derived from an EMBL/GenBank/DDBJ whole genome shotgun (WGS) entry which is preliminary data.</text>
</comment>
<comment type="subcellular location">
    <subcellularLocation>
        <location evidence="1">Cell membrane</location>
        <topology evidence="1">Multi-pass membrane protein</topology>
    </subcellularLocation>
</comment>
<keyword evidence="5" id="KW-1003">Cell membrane</keyword>
<feature type="transmembrane region" description="Helical" evidence="15">
    <location>
        <begin position="247"/>
        <end position="264"/>
    </location>
</feature>
<dbReference type="InterPro" id="IPR017938">
    <property type="entry name" value="Riboflavin_synthase-like_b-brl"/>
</dbReference>
<feature type="region of interest" description="Disordered" evidence="14">
    <location>
        <begin position="1"/>
        <end position="22"/>
    </location>
</feature>
<evidence type="ECO:0000256" key="9">
    <source>
        <dbReference type="ARBA" id="ARBA00023002"/>
    </source>
</evidence>
<dbReference type="SFLD" id="SFLDS00052">
    <property type="entry name" value="Ferric_Reductase_Domain"/>
    <property type="match status" value="1"/>
</dbReference>
<keyword evidence="10" id="KW-0406">Ion transport</keyword>
<keyword evidence="4" id="KW-0813">Transport</keyword>
<evidence type="ECO:0000256" key="2">
    <source>
        <dbReference type="ARBA" id="ARBA00006278"/>
    </source>
</evidence>
<feature type="transmembrane region" description="Helical" evidence="15">
    <location>
        <begin position="217"/>
        <end position="235"/>
    </location>
</feature>
<evidence type="ECO:0000259" key="16">
    <source>
        <dbReference type="PROSITE" id="PS51384"/>
    </source>
</evidence>
<evidence type="ECO:0000313" key="18">
    <source>
        <dbReference type="EMBL" id="PLW50907.1"/>
    </source>
</evidence>
<feature type="domain" description="FAD-binding FR-type" evidence="16">
    <location>
        <begin position="364"/>
        <end position="523"/>
    </location>
</feature>
<dbReference type="InterPro" id="IPR017927">
    <property type="entry name" value="FAD-bd_FR_type"/>
</dbReference>
<dbReference type="PANTHER" id="PTHR32361:SF9">
    <property type="entry name" value="FERRIC REDUCTASE TRANSMEMBRANE COMPONENT 3-RELATED"/>
    <property type="match status" value="1"/>
</dbReference>
<evidence type="ECO:0000256" key="1">
    <source>
        <dbReference type="ARBA" id="ARBA00004651"/>
    </source>
</evidence>
<keyword evidence="6 15" id="KW-0812">Transmembrane</keyword>
<dbReference type="CDD" id="cd06186">
    <property type="entry name" value="NOX_Duox_like_FAD_NADP"/>
    <property type="match status" value="1"/>
</dbReference>
<dbReference type="SUPFAM" id="SSF63380">
    <property type="entry name" value="Riboflavin synthase domain-like"/>
    <property type="match status" value="1"/>
</dbReference>
<dbReference type="Gene3D" id="3.40.50.80">
    <property type="entry name" value="Nucleotide-binding domain of ferredoxin-NADP reductase (FNR) module"/>
    <property type="match status" value="1"/>
</dbReference>
<keyword evidence="7" id="KW-0249">Electron transport</keyword>
<evidence type="ECO:0000313" key="17">
    <source>
        <dbReference type="EMBL" id="PLW23983.1"/>
    </source>
</evidence>
<dbReference type="GO" id="GO:0006879">
    <property type="term" value="P:intracellular iron ion homeostasis"/>
    <property type="evidence" value="ECO:0007669"/>
    <property type="project" value="TreeGrafter"/>
</dbReference>
<dbReference type="PRINTS" id="PR00466">
    <property type="entry name" value="GP91PHOX"/>
</dbReference>
<dbReference type="PANTHER" id="PTHR32361">
    <property type="entry name" value="FERRIC/CUPRIC REDUCTASE TRANSMEMBRANE COMPONENT"/>
    <property type="match status" value="1"/>
</dbReference>
<evidence type="ECO:0000256" key="3">
    <source>
        <dbReference type="ARBA" id="ARBA00012668"/>
    </source>
</evidence>
<dbReference type="SFLD" id="SFLDG01168">
    <property type="entry name" value="Ferric_reductase_subgroup_(FRE"/>
    <property type="match status" value="1"/>
</dbReference>
<sequence length="693" mass="75262">MSTLGARPTNNSVVRTPSGQSKITTVPSNITTVPLNINNGLNNSNGPLNSSSGGNSGPLTIFNGSPDHVQIGALNVVSDPLNATTVPSNLASNSTSKNITTATPTNKAMIAEMKADTSNAVQCLLGLQIGTIVLALLVASPLIFRHLKTGRFKRGWFLAKNQAAPANPATVSIISQSVNRSSDVPVGHKSTALQVRFRQLYAMIFLKTIPGIQTTTGRLFFIAIFLHVLLFGLLYKNISNPLENFWRPGWVAAIFLPVQFLLAMKNSPISLIGKSYERVNYIHRFIGRAIYVMASTHGFLWGRRKWIANTPIIFKGASFYGLIALISLSIISMSSVKWVRRKLYQTFLVFHIFGYLALLFALWNHVPQLRLIVAVSTSFVGIDYLLVYLKTSIRSAVFTSLPGGVTRVEIDRIGEGWVAGQHVYLRVFKGRHSFEKHPFTIANAPASVFPFGRNTLLLMAKASGDFTTSLHRVGYAEAALVGGDVENRKASVDEKHFQALCQAASDCRLAVAVEGPYGTSYMDMCDHETAVLVAGGSGFTYSMATLEHIVGNAMKGTGYTKKIFVVWTLRDLDMVQVFSSALNSVLECAQQLRFEVVVRLFVTMPLKHGDINPVPMAQITPSRVDLKAVLSEALESTCWSIDARGETQGCGVAIGVCGPEGLAVTVRKEVCNVDKSLASKAGGIQLHSEVFSC</sequence>
<keyword evidence="8 15" id="KW-1133">Transmembrane helix</keyword>
<dbReference type="GO" id="GO:0006826">
    <property type="term" value="P:iron ion transport"/>
    <property type="evidence" value="ECO:0007669"/>
    <property type="project" value="TreeGrafter"/>
</dbReference>
<dbReference type="EMBL" id="PGCI01000008">
    <property type="protein sequence ID" value="PLW50907.1"/>
    <property type="molecule type" value="Genomic_DNA"/>
</dbReference>
<evidence type="ECO:0000256" key="14">
    <source>
        <dbReference type="SAM" id="MobiDB-lite"/>
    </source>
</evidence>
<reference evidence="18 19" key="1">
    <citation type="submission" date="2017-11" db="EMBL/GenBank/DDBJ databases">
        <title>De novo assembly and phasing of dikaryotic genomes from two isolates of Puccinia coronata f. sp. avenae, the causal agent of oat crown rust.</title>
        <authorList>
            <person name="Miller M.E."/>
            <person name="Zhang Y."/>
            <person name="Omidvar V."/>
            <person name="Sperschneider J."/>
            <person name="Schwessinger B."/>
            <person name="Raley C."/>
            <person name="Palmer J.M."/>
            <person name="Garnica D."/>
            <person name="Upadhyaya N."/>
            <person name="Rathjen J."/>
            <person name="Taylor J.M."/>
            <person name="Park R.F."/>
            <person name="Dodds P.N."/>
            <person name="Hirsch C.D."/>
            <person name="Kianian S.F."/>
            <person name="Figueroa M."/>
        </authorList>
    </citation>
    <scope>NUCLEOTIDE SEQUENCE [LARGE SCALE GENOMIC DNA]</scope>
    <source>
        <strain evidence="18">12SD80</strain>
    </source>
</reference>